<keyword evidence="4 6" id="KW-0472">Membrane</keyword>
<evidence type="ECO:0000256" key="6">
    <source>
        <dbReference type="SAM" id="Phobius"/>
    </source>
</evidence>
<dbReference type="AlphaFoldDB" id="A0A836KMG2"/>
<evidence type="ECO:0000256" key="3">
    <source>
        <dbReference type="ARBA" id="ARBA00022989"/>
    </source>
</evidence>
<evidence type="ECO:0000256" key="2">
    <source>
        <dbReference type="ARBA" id="ARBA00022692"/>
    </source>
</evidence>
<dbReference type="Proteomes" id="UP000674143">
    <property type="component" value="Unassembled WGS sequence"/>
</dbReference>
<feature type="compositionally biased region" description="Basic and acidic residues" evidence="5">
    <location>
        <begin position="169"/>
        <end position="183"/>
    </location>
</feature>
<reference evidence="8" key="2">
    <citation type="journal article" date="2021" name="Sci. Data">
        <title>Chromosome-scale genome sequencing, assembly and annotation of six genomes from subfamily Leishmaniinae.</title>
        <authorList>
            <person name="Almutairi H."/>
            <person name="Urbaniak M.D."/>
            <person name="Bates M.D."/>
            <person name="Jariyapan N."/>
            <person name="Kwakye-Nuako G."/>
            <person name="Thomaz Soccol V."/>
            <person name="Al-Salem W.S."/>
            <person name="Dillon R.J."/>
            <person name="Bates P.A."/>
            <person name="Gatherer D."/>
        </authorList>
    </citation>
    <scope>NUCLEOTIDE SEQUENCE [LARGE SCALE GENOMIC DNA]</scope>
</reference>
<name>A0A836KMG2_9TRYP</name>
<organism evidence="7 8">
    <name type="scientific">Leishmania orientalis</name>
    <dbReference type="NCBI Taxonomy" id="2249476"/>
    <lineage>
        <taxon>Eukaryota</taxon>
        <taxon>Discoba</taxon>
        <taxon>Euglenozoa</taxon>
        <taxon>Kinetoplastea</taxon>
        <taxon>Metakinetoplastina</taxon>
        <taxon>Trypanosomatida</taxon>
        <taxon>Trypanosomatidae</taxon>
        <taxon>Leishmaniinae</taxon>
        <taxon>Leishmania</taxon>
    </lineage>
</organism>
<proteinExistence type="predicted"/>
<dbReference type="GO" id="GO:0016020">
    <property type="term" value="C:membrane"/>
    <property type="evidence" value="ECO:0007669"/>
    <property type="project" value="UniProtKB-SubCell"/>
</dbReference>
<feature type="transmembrane region" description="Helical" evidence="6">
    <location>
        <begin position="103"/>
        <end position="123"/>
    </location>
</feature>
<evidence type="ECO:0000313" key="7">
    <source>
        <dbReference type="EMBL" id="KAG5480889.1"/>
    </source>
</evidence>
<feature type="transmembrane region" description="Helical" evidence="6">
    <location>
        <begin position="455"/>
        <end position="477"/>
    </location>
</feature>
<dbReference type="GO" id="GO:0055085">
    <property type="term" value="P:transmembrane transport"/>
    <property type="evidence" value="ECO:0007669"/>
    <property type="project" value="InterPro"/>
</dbReference>
<gene>
    <name evidence="7" type="ORF">LSCM4_06458</name>
</gene>
<dbReference type="PANTHER" id="PTHR31419:SF1">
    <property type="entry name" value="PROTEIN PIN-LIKES 6"/>
    <property type="match status" value="1"/>
</dbReference>
<feature type="region of interest" description="Disordered" evidence="5">
    <location>
        <begin position="212"/>
        <end position="244"/>
    </location>
</feature>
<feature type="transmembrane region" description="Helical" evidence="6">
    <location>
        <begin position="418"/>
        <end position="443"/>
    </location>
</feature>
<feature type="compositionally biased region" description="Low complexity" evidence="5">
    <location>
        <begin position="229"/>
        <end position="243"/>
    </location>
</feature>
<feature type="transmembrane region" description="Helical" evidence="6">
    <location>
        <begin position="42"/>
        <end position="66"/>
    </location>
</feature>
<reference evidence="8" key="1">
    <citation type="journal article" date="2021" name="Microbiol. Resour. Announc.">
        <title>LGAAP: Leishmaniinae Genome Assembly and Annotation Pipeline.</title>
        <authorList>
            <person name="Almutairi H."/>
            <person name="Urbaniak M.D."/>
            <person name="Bates M.D."/>
            <person name="Jariyapan N."/>
            <person name="Kwakye-Nuako G."/>
            <person name="Thomaz-Soccol V."/>
            <person name="Al-Salem W.S."/>
            <person name="Dillon R.J."/>
            <person name="Bates P.A."/>
            <person name="Gatherer D."/>
        </authorList>
    </citation>
    <scope>NUCLEOTIDE SEQUENCE [LARGE SCALE GENOMIC DNA]</scope>
</reference>
<feature type="transmembrane region" description="Helical" evidence="6">
    <location>
        <begin position="489"/>
        <end position="511"/>
    </location>
</feature>
<sequence length="513" mass="55911">MTNLYVGLMLITATTVGKMMLCAIAGIIVSRHFSHPEETLMGLSYIAMRVFLPCLLFANLCLSVTWEGLGKYYWAPLFALLSMGLGFLSSMLMRVFLTKEYRVVAVLASTFQNGLAFPVSVLLNLKGIDWFTGSAVVDAQSYVFLYNVICSIGLWVVGDPMVEHAKKKEVRSEEDFHEAEELASRPQHHTGMGVSGEAADFESRRVSYPFELPRPSADAEGEKDEVSLQRTAAAAQPRSATASEQLGWYRPAHANDKPIIPRSGSPVIVPGGETSTEGAQEVKSTGERLKRLGLIALKSFQSPTVLLTVVAIFISLTPPLRWLAESPFGEPFVGGMALVGKGAIPLQLLVIGFTISASRPNDGPASPATNVPAAVSPTTSGTPLANEDGTVIDVSASQPGKRNHALVSWVTSKMPPQFIFTWCTVVMRLVIVPSICFLVLHILVKAGLMPNEKPLLLSMLVAIISPTAMNSTLICSMHDYHARDYARMIFFMYLSTTVTTSVWLFLFILYLNE</sequence>
<evidence type="ECO:0000256" key="5">
    <source>
        <dbReference type="SAM" id="MobiDB-lite"/>
    </source>
</evidence>
<comment type="caution">
    <text evidence="7">The sequence shown here is derived from an EMBL/GenBank/DDBJ whole genome shotgun (WGS) entry which is preliminary data.</text>
</comment>
<dbReference type="PANTHER" id="PTHR31419">
    <property type="entry name" value="PROTEIN PIN-LIKES 2"/>
    <property type="match status" value="1"/>
</dbReference>
<feature type="transmembrane region" description="Helical" evidence="6">
    <location>
        <begin position="292"/>
        <end position="316"/>
    </location>
</feature>
<comment type="subcellular location">
    <subcellularLocation>
        <location evidence="1">Membrane</location>
        <topology evidence="1">Multi-pass membrane protein</topology>
    </subcellularLocation>
</comment>
<dbReference type="InterPro" id="IPR004776">
    <property type="entry name" value="Mem_transp_PIN-like"/>
</dbReference>
<keyword evidence="8" id="KW-1185">Reference proteome</keyword>
<dbReference type="EMBL" id="JAFHLR010000019">
    <property type="protein sequence ID" value="KAG5480889.1"/>
    <property type="molecule type" value="Genomic_DNA"/>
</dbReference>
<protein>
    <submittedName>
        <fullName evidence="7">Uncharacterized protein</fullName>
    </submittedName>
</protein>
<feature type="region of interest" description="Disordered" evidence="5">
    <location>
        <begin position="260"/>
        <end position="282"/>
    </location>
</feature>
<feature type="transmembrane region" description="Helical" evidence="6">
    <location>
        <begin position="72"/>
        <end position="96"/>
    </location>
</feature>
<keyword evidence="2 6" id="KW-0812">Transmembrane</keyword>
<dbReference type="GeneID" id="92362312"/>
<feature type="region of interest" description="Disordered" evidence="5">
    <location>
        <begin position="169"/>
        <end position="194"/>
    </location>
</feature>
<feature type="transmembrane region" description="Helical" evidence="6">
    <location>
        <begin position="6"/>
        <end position="30"/>
    </location>
</feature>
<keyword evidence="3 6" id="KW-1133">Transmembrane helix</keyword>
<evidence type="ECO:0000313" key="8">
    <source>
        <dbReference type="Proteomes" id="UP000674143"/>
    </source>
</evidence>
<dbReference type="InterPro" id="IPR039305">
    <property type="entry name" value="PILS2/6"/>
</dbReference>
<feature type="transmembrane region" description="Helical" evidence="6">
    <location>
        <begin position="143"/>
        <end position="162"/>
    </location>
</feature>
<evidence type="ECO:0000256" key="1">
    <source>
        <dbReference type="ARBA" id="ARBA00004141"/>
    </source>
</evidence>
<accession>A0A836KMG2</accession>
<dbReference type="Pfam" id="PF03547">
    <property type="entry name" value="Mem_trans"/>
    <property type="match status" value="1"/>
</dbReference>
<dbReference type="KEGG" id="loi:92362312"/>
<dbReference type="RefSeq" id="XP_067063890.1">
    <property type="nucleotide sequence ID" value="XM_067208378.1"/>
</dbReference>
<feature type="transmembrane region" description="Helical" evidence="6">
    <location>
        <begin position="336"/>
        <end position="355"/>
    </location>
</feature>
<evidence type="ECO:0000256" key="4">
    <source>
        <dbReference type="ARBA" id="ARBA00023136"/>
    </source>
</evidence>